<dbReference type="RefSeq" id="WP_193799545.1">
    <property type="nucleotide sequence ID" value="NZ_JADEWC010000002.1"/>
</dbReference>
<feature type="region of interest" description="Disordered" evidence="1">
    <location>
        <begin position="134"/>
        <end position="203"/>
    </location>
</feature>
<sequence length="274" mass="30195">MTGKVIDSGANGLLLVLLPFALVTMVVFVAWPLIVGAFALALGWKLWQTYQWQQLSAQIDPLFNQLVNVNQGCLTILDLSTKTGLSARISKWYLDRKKEEYGAVKRLYDGQGVVYYFLSANTLGSILDESEAESAPKTNLIPSSDAYSSQKDSSNVTQTPAPSTGVVDTAVVQDNSSTVQESVHDTNDDNMSENDNPPSVAPPEEIKSDLGEVIKTSTMVLNQTELAKRLEVSPSTVGKRKLDDDFGIWSQSRDPDGIPWIYKEEEKEFIPRES</sequence>
<accession>A0ABR9V0E0</accession>
<keyword evidence="4" id="KW-1185">Reference proteome</keyword>
<organism evidence="3 4">
    <name type="scientific">Cyanobacterium stanieri LEGE 03274</name>
    <dbReference type="NCBI Taxonomy" id="1828756"/>
    <lineage>
        <taxon>Bacteria</taxon>
        <taxon>Bacillati</taxon>
        <taxon>Cyanobacteriota</taxon>
        <taxon>Cyanophyceae</taxon>
        <taxon>Oscillatoriophycideae</taxon>
        <taxon>Chroococcales</taxon>
        <taxon>Geminocystaceae</taxon>
        <taxon>Cyanobacterium</taxon>
    </lineage>
</organism>
<name>A0ABR9V0E0_9CHRO</name>
<dbReference type="Proteomes" id="UP000654604">
    <property type="component" value="Unassembled WGS sequence"/>
</dbReference>
<protein>
    <submittedName>
        <fullName evidence="3">Uncharacterized protein</fullName>
    </submittedName>
</protein>
<comment type="caution">
    <text evidence="3">The sequence shown here is derived from an EMBL/GenBank/DDBJ whole genome shotgun (WGS) entry which is preliminary data.</text>
</comment>
<dbReference type="EMBL" id="JADEWC010000002">
    <property type="protein sequence ID" value="MBE9221351.1"/>
    <property type="molecule type" value="Genomic_DNA"/>
</dbReference>
<evidence type="ECO:0000313" key="3">
    <source>
        <dbReference type="EMBL" id="MBE9221351.1"/>
    </source>
</evidence>
<gene>
    <name evidence="3" type="ORF">IQ215_01450</name>
</gene>
<reference evidence="3 4" key="1">
    <citation type="submission" date="2020-10" db="EMBL/GenBank/DDBJ databases">
        <authorList>
            <person name="Castelo-Branco R."/>
            <person name="Eusebio N."/>
            <person name="Adriana R."/>
            <person name="Vieira A."/>
            <person name="Brugerolle De Fraissinette N."/>
            <person name="Rezende De Castro R."/>
            <person name="Schneider M.P."/>
            <person name="Vasconcelos V."/>
            <person name="Leao P.N."/>
        </authorList>
    </citation>
    <scope>NUCLEOTIDE SEQUENCE [LARGE SCALE GENOMIC DNA]</scope>
    <source>
        <strain evidence="3 4">LEGE 03274</strain>
    </source>
</reference>
<evidence type="ECO:0000313" key="4">
    <source>
        <dbReference type="Proteomes" id="UP000654604"/>
    </source>
</evidence>
<evidence type="ECO:0000256" key="2">
    <source>
        <dbReference type="SAM" id="Phobius"/>
    </source>
</evidence>
<evidence type="ECO:0000256" key="1">
    <source>
        <dbReference type="SAM" id="MobiDB-lite"/>
    </source>
</evidence>
<keyword evidence="2" id="KW-1133">Transmembrane helix</keyword>
<feature type="transmembrane region" description="Helical" evidence="2">
    <location>
        <begin position="20"/>
        <end position="44"/>
    </location>
</feature>
<feature type="compositionally biased region" description="Low complexity" evidence="1">
    <location>
        <begin position="143"/>
        <end position="154"/>
    </location>
</feature>
<feature type="compositionally biased region" description="Polar residues" evidence="1">
    <location>
        <begin position="172"/>
        <end position="181"/>
    </location>
</feature>
<keyword evidence="2" id="KW-0812">Transmembrane</keyword>
<keyword evidence="2" id="KW-0472">Membrane</keyword>
<proteinExistence type="predicted"/>